<evidence type="ECO:0000256" key="1">
    <source>
        <dbReference type="SAM" id="Phobius"/>
    </source>
</evidence>
<keyword evidence="1" id="KW-1133">Transmembrane helix</keyword>
<sequence>MDTHNSCRRQHGVALISALVVVLIVAILGVSIGKQVIDSRRNSTVYYDHSNSFVRAESALFEARAIINDNHPSVSNKLNPDDASTIVEAEFINADWWKTDSNWNAAVALVDNSGNALDGNPEYLLEDAGLEPSLDLGRTLPRRRFIKVSTRANGDGTAESVVQAYVAVME</sequence>
<dbReference type="RefSeq" id="WP_168660384.1">
    <property type="nucleotide sequence ID" value="NZ_CP051180.1"/>
</dbReference>
<dbReference type="AlphaFoldDB" id="A0A6H1UFM4"/>
<proteinExistence type="predicted"/>
<reference evidence="2 3" key="1">
    <citation type="submission" date="2020-04" db="EMBL/GenBank/DDBJ databases">
        <title>Ferrimonas sp. S7 isolated from sea water.</title>
        <authorList>
            <person name="Bae S.S."/>
            <person name="Baek K."/>
        </authorList>
    </citation>
    <scope>NUCLEOTIDE SEQUENCE [LARGE SCALE GENOMIC DNA]</scope>
    <source>
        <strain evidence="2 3">S7</strain>
    </source>
</reference>
<keyword evidence="1" id="KW-0812">Transmembrane</keyword>
<organism evidence="2 3">
    <name type="scientific">Ferrimonas lipolytica</name>
    <dbReference type="NCBI Taxonomy" id="2724191"/>
    <lineage>
        <taxon>Bacteria</taxon>
        <taxon>Pseudomonadati</taxon>
        <taxon>Pseudomonadota</taxon>
        <taxon>Gammaproteobacteria</taxon>
        <taxon>Alteromonadales</taxon>
        <taxon>Ferrimonadaceae</taxon>
        <taxon>Ferrimonas</taxon>
    </lineage>
</organism>
<evidence type="ECO:0008006" key="4">
    <source>
        <dbReference type="Google" id="ProtNLM"/>
    </source>
</evidence>
<feature type="transmembrane region" description="Helical" evidence="1">
    <location>
        <begin position="12"/>
        <end position="33"/>
    </location>
</feature>
<evidence type="ECO:0000313" key="3">
    <source>
        <dbReference type="Proteomes" id="UP000501602"/>
    </source>
</evidence>
<accession>A0A6H1UFM4</accession>
<gene>
    <name evidence="2" type="ORF">HER31_09695</name>
</gene>
<keyword evidence="1" id="KW-0472">Membrane</keyword>
<dbReference type="KEGG" id="fes:HER31_09695"/>
<dbReference type="Proteomes" id="UP000501602">
    <property type="component" value="Chromosome"/>
</dbReference>
<keyword evidence="3" id="KW-1185">Reference proteome</keyword>
<evidence type="ECO:0000313" key="2">
    <source>
        <dbReference type="EMBL" id="QIZ77123.1"/>
    </source>
</evidence>
<dbReference type="EMBL" id="CP051180">
    <property type="protein sequence ID" value="QIZ77123.1"/>
    <property type="molecule type" value="Genomic_DNA"/>
</dbReference>
<protein>
    <recommendedName>
        <fullName evidence="4">Type IV pilus assembly protein PilX</fullName>
    </recommendedName>
</protein>
<name>A0A6H1UFM4_9GAMM</name>